<name>A0A9P5MLK7_9AGAM</name>
<feature type="region of interest" description="Disordered" evidence="1">
    <location>
        <begin position="28"/>
        <end position="50"/>
    </location>
</feature>
<evidence type="ECO:0000313" key="4">
    <source>
        <dbReference type="EMBL" id="KAF8468058.1"/>
    </source>
</evidence>
<dbReference type="Proteomes" id="UP000759537">
    <property type="component" value="Unassembled WGS sequence"/>
</dbReference>
<keyword evidence="2" id="KW-0812">Transmembrane</keyword>
<protein>
    <recommendedName>
        <fullName evidence="3">DUF6535 domain-containing protein</fullName>
    </recommendedName>
</protein>
<keyword evidence="2" id="KW-1133">Transmembrane helix</keyword>
<keyword evidence="2" id="KW-0472">Membrane</keyword>
<comment type="caution">
    <text evidence="4">The sequence shown here is derived from an EMBL/GenBank/DDBJ whole genome shotgun (WGS) entry which is preliminary data.</text>
</comment>
<dbReference type="AlphaFoldDB" id="A0A9P5MLK7"/>
<dbReference type="Pfam" id="PF20153">
    <property type="entry name" value="DUF6535"/>
    <property type="match status" value="1"/>
</dbReference>
<dbReference type="EMBL" id="WHVB01000033">
    <property type="protein sequence ID" value="KAF8468058.1"/>
    <property type="molecule type" value="Genomic_DNA"/>
</dbReference>
<dbReference type="InterPro" id="IPR045338">
    <property type="entry name" value="DUF6535"/>
</dbReference>
<feature type="transmembrane region" description="Helical" evidence="2">
    <location>
        <begin position="116"/>
        <end position="140"/>
    </location>
</feature>
<sequence>MVSPLLNASSHTMQISPDVEAQAPGYQDRVNEKDPDSHPLQSDNTSAVAPKYGDTSATYWKLYRSEAEINDKNVVESLMGNTSSMVFLNSLFSSIVASFIIEIYKTLQTSNPPSSAVRINIVLFLSFFLSIMSAVSCALIQQWCYEYLKFAYPRAAPHDSGRVRTYLFQGLHEFQMGRFMYGTHVLLHLSVFLFFWALSDFFYTVDRLLGLISHCSLVASSIVYVLLSISPLISSNSPYNTPMTPLLRTGWVLLRTIIRSPSWLPKWYHSRPFDLTGLPYYKGIWFDRARLYSINAGKRADKLEPYAMKWLFTEDDFSDDDMDKFLEGLPGYMSSSHTIKDQLDQYLTADYILSRIREHFISCATSVELSDEARVARVSSCAKALLHISQYSRGCKEKSSVPGELEKELQSQRAYNQELMDYCQMLCGMDDPTVALRASCIRALAVQGFLSQLVSRDSRTTGSPSFPVSLIPMYKFFFPNDNMGIIRQLDNGHMPNPEDTKRIWDSLLHDGPLVNLTTLAQDVRAGEHAPPSTLSFCWKVLEILLTQLGTIHHDEPTPAQTDFDNLHQGIRTSTRNGASASGRFSIYWTLLHEDGDC</sequence>
<reference evidence="4" key="1">
    <citation type="submission" date="2019-10" db="EMBL/GenBank/DDBJ databases">
        <authorList>
            <consortium name="DOE Joint Genome Institute"/>
            <person name="Kuo A."/>
            <person name="Miyauchi S."/>
            <person name="Kiss E."/>
            <person name="Drula E."/>
            <person name="Kohler A."/>
            <person name="Sanchez-Garcia M."/>
            <person name="Andreopoulos B."/>
            <person name="Barry K.W."/>
            <person name="Bonito G."/>
            <person name="Buee M."/>
            <person name="Carver A."/>
            <person name="Chen C."/>
            <person name="Cichocki N."/>
            <person name="Clum A."/>
            <person name="Culley D."/>
            <person name="Crous P.W."/>
            <person name="Fauchery L."/>
            <person name="Girlanda M."/>
            <person name="Hayes R."/>
            <person name="Keri Z."/>
            <person name="LaButti K."/>
            <person name="Lipzen A."/>
            <person name="Lombard V."/>
            <person name="Magnuson J."/>
            <person name="Maillard F."/>
            <person name="Morin E."/>
            <person name="Murat C."/>
            <person name="Nolan M."/>
            <person name="Ohm R."/>
            <person name="Pangilinan J."/>
            <person name="Pereira M."/>
            <person name="Perotto S."/>
            <person name="Peter M."/>
            <person name="Riley R."/>
            <person name="Sitrit Y."/>
            <person name="Stielow B."/>
            <person name="Szollosi G."/>
            <person name="Zifcakova L."/>
            <person name="Stursova M."/>
            <person name="Spatafora J.W."/>
            <person name="Tedersoo L."/>
            <person name="Vaario L.-M."/>
            <person name="Yamada A."/>
            <person name="Yan M."/>
            <person name="Wang P."/>
            <person name="Xu J."/>
            <person name="Bruns T."/>
            <person name="Baldrian P."/>
            <person name="Vilgalys R."/>
            <person name="Henrissat B."/>
            <person name="Grigoriev I.V."/>
            <person name="Hibbett D."/>
            <person name="Nagy L.G."/>
            <person name="Martin F.M."/>
        </authorList>
    </citation>
    <scope>NUCLEOTIDE SEQUENCE</scope>
    <source>
        <strain evidence="4">Prilba</strain>
    </source>
</reference>
<reference evidence="4" key="2">
    <citation type="journal article" date="2020" name="Nat. Commun.">
        <title>Large-scale genome sequencing of mycorrhizal fungi provides insights into the early evolution of symbiotic traits.</title>
        <authorList>
            <person name="Miyauchi S."/>
            <person name="Kiss E."/>
            <person name="Kuo A."/>
            <person name="Drula E."/>
            <person name="Kohler A."/>
            <person name="Sanchez-Garcia M."/>
            <person name="Morin E."/>
            <person name="Andreopoulos B."/>
            <person name="Barry K.W."/>
            <person name="Bonito G."/>
            <person name="Buee M."/>
            <person name="Carver A."/>
            <person name="Chen C."/>
            <person name="Cichocki N."/>
            <person name="Clum A."/>
            <person name="Culley D."/>
            <person name="Crous P.W."/>
            <person name="Fauchery L."/>
            <person name="Girlanda M."/>
            <person name="Hayes R.D."/>
            <person name="Keri Z."/>
            <person name="LaButti K."/>
            <person name="Lipzen A."/>
            <person name="Lombard V."/>
            <person name="Magnuson J."/>
            <person name="Maillard F."/>
            <person name="Murat C."/>
            <person name="Nolan M."/>
            <person name="Ohm R.A."/>
            <person name="Pangilinan J."/>
            <person name="Pereira M.F."/>
            <person name="Perotto S."/>
            <person name="Peter M."/>
            <person name="Pfister S."/>
            <person name="Riley R."/>
            <person name="Sitrit Y."/>
            <person name="Stielow J.B."/>
            <person name="Szollosi G."/>
            <person name="Zifcakova L."/>
            <person name="Stursova M."/>
            <person name="Spatafora J.W."/>
            <person name="Tedersoo L."/>
            <person name="Vaario L.M."/>
            <person name="Yamada A."/>
            <person name="Yan M."/>
            <person name="Wang P."/>
            <person name="Xu J."/>
            <person name="Bruns T."/>
            <person name="Baldrian P."/>
            <person name="Vilgalys R."/>
            <person name="Dunand C."/>
            <person name="Henrissat B."/>
            <person name="Grigoriev I.V."/>
            <person name="Hibbett D."/>
            <person name="Nagy L.G."/>
            <person name="Martin F.M."/>
        </authorList>
    </citation>
    <scope>NUCLEOTIDE SEQUENCE</scope>
    <source>
        <strain evidence="4">Prilba</strain>
    </source>
</reference>
<evidence type="ECO:0000256" key="1">
    <source>
        <dbReference type="SAM" id="MobiDB-lite"/>
    </source>
</evidence>
<feature type="transmembrane region" description="Helical" evidence="2">
    <location>
        <begin position="179"/>
        <end position="199"/>
    </location>
</feature>
<evidence type="ECO:0000313" key="5">
    <source>
        <dbReference type="Proteomes" id="UP000759537"/>
    </source>
</evidence>
<keyword evidence="5" id="KW-1185">Reference proteome</keyword>
<accession>A0A9P5MLK7</accession>
<evidence type="ECO:0000259" key="3">
    <source>
        <dbReference type="Pfam" id="PF20153"/>
    </source>
</evidence>
<evidence type="ECO:0000256" key="2">
    <source>
        <dbReference type="SAM" id="Phobius"/>
    </source>
</evidence>
<feature type="transmembrane region" description="Helical" evidence="2">
    <location>
        <begin position="211"/>
        <end position="233"/>
    </location>
</feature>
<gene>
    <name evidence="4" type="ORF">DFH94DRAFT_285238</name>
</gene>
<organism evidence="4 5">
    <name type="scientific">Russula ochroleuca</name>
    <dbReference type="NCBI Taxonomy" id="152965"/>
    <lineage>
        <taxon>Eukaryota</taxon>
        <taxon>Fungi</taxon>
        <taxon>Dikarya</taxon>
        <taxon>Basidiomycota</taxon>
        <taxon>Agaricomycotina</taxon>
        <taxon>Agaricomycetes</taxon>
        <taxon>Russulales</taxon>
        <taxon>Russulaceae</taxon>
        <taxon>Russula</taxon>
    </lineage>
</organism>
<dbReference type="OrthoDB" id="3212501at2759"/>
<feature type="transmembrane region" description="Helical" evidence="2">
    <location>
        <begin position="86"/>
        <end position="104"/>
    </location>
</feature>
<feature type="domain" description="DUF6535" evidence="3">
    <location>
        <begin position="109"/>
        <end position="203"/>
    </location>
</feature>
<proteinExistence type="predicted"/>